<sequence length="550" mass="63534">MKHFINEILSFRAITRNLFFIVPFVSVFSQVTSKVDTTLIRIGEEIKYTIQVEADSTDLVLFPEGQSFSPLEMIESYKVDTSFADAKFRLIKRYGLTQFDSGSYTIPVQRVMINDRKFDTDSVRVEVRDVSVDTTKQKMFDIKPAIDVNTSDFDWLKLLYWLLPFLFIAGLIYYFFRRKKLKEEREKQLPPYEEAMVALQKLDATEYLKENKGKAYYSSLTEIVKRYIDREVDDKALESTSDELIERLLLHKDSGHFDFDQEMIRKLDAILKRADLVKFAKFQQELSQATSDRKTIEEIINETHEAIPEPTEEEMAENEAYLELLAKRKKRKQWVYGISFVISAIVAGLVAYGSITGFDNLKDKIFGNELREMAEARWYRSEYGNPAVIIETPEVLKRISDSVAPQLQQVVKQMSVFSAGDLREAFFMTVSTMQLNPTNEEIDLNAALDGTLMELDNRGAKNMIMKREDFETEKGIKGLKAHGDFNVQVSESRMLKEKSSYELLIFAQQGGIQTVLLVYQDDGTYAEQIKNRIIDSVELEITNEGEKQEK</sequence>
<evidence type="ECO:0000313" key="3">
    <source>
        <dbReference type="Proteomes" id="UP001138686"/>
    </source>
</evidence>
<evidence type="ECO:0000313" key="2">
    <source>
        <dbReference type="EMBL" id="MBW2937373.1"/>
    </source>
</evidence>
<dbReference type="Proteomes" id="UP001138686">
    <property type="component" value="Unassembled WGS sequence"/>
</dbReference>
<dbReference type="RefSeq" id="WP_219051741.1">
    <property type="nucleotide sequence ID" value="NZ_JAHWDP010000001.1"/>
</dbReference>
<dbReference type="AlphaFoldDB" id="A0A9X1FNB6"/>
<comment type="caution">
    <text evidence="2">The sequence shown here is derived from an EMBL/GenBank/DDBJ whole genome shotgun (WGS) entry which is preliminary data.</text>
</comment>
<name>A0A9X1FNB6_9FLAO</name>
<feature type="transmembrane region" description="Helical" evidence="1">
    <location>
        <begin position="158"/>
        <end position="176"/>
    </location>
</feature>
<protein>
    <submittedName>
        <fullName evidence="2">DUF4381 domain-containing protein</fullName>
    </submittedName>
</protein>
<keyword evidence="3" id="KW-1185">Reference proteome</keyword>
<gene>
    <name evidence="2" type="ORF">KXJ69_04610</name>
</gene>
<reference evidence="2" key="1">
    <citation type="submission" date="2021-07" db="EMBL/GenBank/DDBJ databases">
        <title>Aureisphaera sp. CAU 1614 isolated from sea sediment.</title>
        <authorList>
            <person name="Kim W."/>
        </authorList>
    </citation>
    <scope>NUCLEOTIDE SEQUENCE</scope>
    <source>
        <strain evidence="2">CAU 1614</strain>
    </source>
</reference>
<keyword evidence="1" id="KW-0472">Membrane</keyword>
<dbReference type="EMBL" id="JAHWDP010000001">
    <property type="protein sequence ID" value="MBW2937373.1"/>
    <property type="molecule type" value="Genomic_DNA"/>
</dbReference>
<accession>A0A9X1FNB6</accession>
<proteinExistence type="predicted"/>
<keyword evidence="1" id="KW-0812">Transmembrane</keyword>
<feature type="transmembrane region" description="Helical" evidence="1">
    <location>
        <begin position="334"/>
        <end position="355"/>
    </location>
</feature>
<keyword evidence="1" id="KW-1133">Transmembrane helix</keyword>
<evidence type="ECO:0000256" key="1">
    <source>
        <dbReference type="SAM" id="Phobius"/>
    </source>
</evidence>
<organism evidence="2 3">
    <name type="scientific">Halomarinibacterium sedimenti</name>
    <dbReference type="NCBI Taxonomy" id="2857106"/>
    <lineage>
        <taxon>Bacteria</taxon>
        <taxon>Pseudomonadati</taxon>
        <taxon>Bacteroidota</taxon>
        <taxon>Flavobacteriia</taxon>
        <taxon>Flavobacteriales</taxon>
        <taxon>Flavobacteriaceae</taxon>
        <taxon>Halomarinibacterium</taxon>
    </lineage>
</organism>